<evidence type="ECO:0000313" key="1">
    <source>
        <dbReference type="Proteomes" id="UP000095287"/>
    </source>
</evidence>
<keyword evidence="1" id="KW-1185">Reference proteome</keyword>
<protein>
    <submittedName>
        <fullName evidence="2">CMP/dCMP-type deaminase domain-containing protein</fullName>
    </submittedName>
</protein>
<sequence>MLPSNASGIIYSSAKPCVGCRGRLQKIHDEAYISATCRTGRHVYKEANGHRIPRMICVLVLLVTEIVMKSIAEEDRFRNLNVQEEFEDRNHVCKEKNRR</sequence>
<name>A0A1I7YQ93_9BILA</name>
<dbReference type="WBParaSite" id="L893_g18381.t1">
    <property type="protein sequence ID" value="L893_g18381.t1"/>
    <property type="gene ID" value="L893_g18381"/>
</dbReference>
<dbReference type="AlphaFoldDB" id="A0A1I7YQ93"/>
<accession>A0A1I7YQ93</accession>
<proteinExistence type="predicted"/>
<evidence type="ECO:0000313" key="2">
    <source>
        <dbReference type="WBParaSite" id="L893_g18381.t1"/>
    </source>
</evidence>
<dbReference type="Proteomes" id="UP000095287">
    <property type="component" value="Unplaced"/>
</dbReference>
<organism evidence="1 2">
    <name type="scientific">Steinernema glaseri</name>
    <dbReference type="NCBI Taxonomy" id="37863"/>
    <lineage>
        <taxon>Eukaryota</taxon>
        <taxon>Metazoa</taxon>
        <taxon>Ecdysozoa</taxon>
        <taxon>Nematoda</taxon>
        <taxon>Chromadorea</taxon>
        <taxon>Rhabditida</taxon>
        <taxon>Tylenchina</taxon>
        <taxon>Panagrolaimomorpha</taxon>
        <taxon>Strongyloidoidea</taxon>
        <taxon>Steinernematidae</taxon>
        <taxon>Steinernema</taxon>
    </lineage>
</organism>
<reference evidence="2" key="1">
    <citation type="submission" date="2016-11" db="UniProtKB">
        <authorList>
            <consortium name="WormBaseParasite"/>
        </authorList>
    </citation>
    <scope>IDENTIFICATION</scope>
</reference>